<reference evidence="2 3" key="1">
    <citation type="submission" date="2018-03" db="EMBL/GenBank/DDBJ databases">
        <title>Genomic Encyclopedia of Archaeal and Bacterial Type Strains, Phase II (KMG-II): from individual species to whole genera.</title>
        <authorList>
            <person name="Goeker M."/>
        </authorList>
    </citation>
    <scope>NUCLEOTIDE SEQUENCE [LARGE SCALE GENOMIC DNA]</scope>
    <source>
        <strain evidence="2 3">DSM 45312</strain>
    </source>
</reference>
<dbReference type="GO" id="GO:0016491">
    <property type="term" value="F:oxidoreductase activity"/>
    <property type="evidence" value="ECO:0007669"/>
    <property type="project" value="InterPro"/>
</dbReference>
<sequence length="183" mass="18930">MCGSLRSGSYNAALIDAAARGAPDLDFSPTGLAGRLPLFDPDIEQDEAAIPAPAAEFRRHAVAAEAVVISGPEYARGPSGAAKNALDWLVGCGGLTDRPTLLMSASPGPAGGLNAQQPIMTTLAFLGAVLVSTVSVPRVAARYDTATGLFESDVRLRVDAAVAELRSAIAYARGRPRTQLIDR</sequence>
<dbReference type="GO" id="GO:0005829">
    <property type="term" value="C:cytosol"/>
    <property type="evidence" value="ECO:0007669"/>
    <property type="project" value="TreeGrafter"/>
</dbReference>
<dbReference type="GO" id="GO:0010181">
    <property type="term" value="F:FMN binding"/>
    <property type="evidence" value="ECO:0007669"/>
    <property type="project" value="TreeGrafter"/>
</dbReference>
<dbReference type="InterPro" id="IPR029039">
    <property type="entry name" value="Flavoprotein-like_sf"/>
</dbReference>
<gene>
    <name evidence="2" type="ORF">CLV63_102242</name>
</gene>
<evidence type="ECO:0000259" key="1">
    <source>
        <dbReference type="Pfam" id="PF03358"/>
    </source>
</evidence>
<dbReference type="Pfam" id="PF03358">
    <property type="entry name" value="FMN_red"/>
    <property type="match status" value="1"/>
</dbReference>
<dbReference type="Proteomes" id="UP000240542">
    <property type="component" value="Unassembled WGS sequence"/>
</dbReference>
<dbReference type="SUPFAM" id="SSF52218">
    <property type="entry name" value="Flavoproteins"/>
    <property type="match status" value="1"/>
</dbReference>
<dbReference type="InterPro" id="IPR050712">
    <property type="entry name" value="NAD(P)H-dep_reductase"/>
</dbReference>
<dbReference type="EMBL" id="PYGA01000002">
    <property type="protein sequence ID" value="PSL00116.1"/>
    <property type="molecule type" value="Genomic_DNA"/>
</dbReference>
<comment type="caution">
    <text evidence="2">The sequence shown here is derived from an EMBL/GenBank/DDBJ whole genome shotgun (WGS) entry which is preliminary data.</text>
</comment>
<keyword evidence="3" id="KW-1185">Reference proteome</keyword>
<dbReference type="AlphaFoldDB" id="A0A2P8DSC0"/>
<dbReference type="InterPro" id="IPR005025">
    <property type="entry name" value="FMN_Rdtase-like_dom"/>
</dbReference>
<evidence type="ECO:0000313" key="3">
    <source>
        <dbReference type="Proteomes" id="UP000240542"/>
    </source>
</evidence>
<protein>
    <submittedName>
        <fullName evidence="2">NAD(P)H-dependent FMN reductase</fullName>
    </submittedName>
</protein>
<dbReference type="PANTHER" id="PTHR30543">
    <property type="entry name" value="CHROMATE REDUCTASE"/>
    <property type="match status" value="1"/>
</dbReference>
<name>A0A2P8DSC0_9ACTN</name>
<dbReference type="PANTHER" id="PTHR30543:SF21">
    <property type="entry name" value="NAD(P)H-DEPENDENT FMN REDUCTASE LOT6"/>
    <property type="match status" value="1"/>
</dbReference>
<organism evidence="2 3">
    <name type="scientific">Murinocardiopsis flavida</name>
    <dbReference type="NCBI Taxonomy" id="645275"/>
    <lineage>
        <taxon>Bacteria</taxon>
        <taxon>Bacillati</taxon>
        <taxon>Actinomycetota</taxon>
        <taxon>Actinomycetes</taxon>
        <taxon>Streptosporangiales</taxon>
        <taxon>Nocardiopsidaceae</taxon>
        <taxon>Murinocardiopsis</taxon>
    </lineage>
</organism>
<dbReference type="Gene3D" id="3.40.50.360">
    <property type="match status" value="1"/>
</dbReference>
<feature type="domain" description="NADPH-dependent FMN reductase-like" evidence="1">
    <location>
        <begin position="2"/>
        <end position="135"/>
    </location>
</feature>
<proteinExistence type="predicted"/>
<evidence type="ECO:0000313" key="2">
    <source>
        <dbReference type="EMBL" id="PSL00116.1"/>
    </source>
</evidence>
<accession>A0A2P8DSC0</accession>